<feature type="domain" description="CCHC-type" evidence="3">
    <location>
        <begin position="111"/>
        <end position="126"/>
    </location>
</feature>
<reference evidence="4" key="1">
    <citation type="submission" date="2022-12" db="EMBL/GenBank/DDBJ databases">
        <title>Draft genome assemblies for two species of Escallonia (Escalloniales).</title>
        <authorList>
            <person name="Chanderbali A."/>
            <person name="Dervinis C."/>
            <person name="Anghel I."/>
            <person name="Soltis D."/>
            <person name="Soltis P."/>
            <person name="Zapata F."/>
        </authorList>
    </citation>
    <scope>NUCLEOTIDE SEQUENCE</scope>
    <source>
        <strain evidence="4">UCBG64.0493</strain>
        <tissue evidence="4">Leaf</tissue>
    </source>
</reference>
<gene>
    <name evidence="4" type="ORF">RJ639_019776</name>
</gene>
<dbReference type="InterPro" id="IPR001878">
    <property type="entry name" value="Znf_CCHC"/>
</dbReference>
<feature type="region of interest" description="Disordered" evidence="2">
    <location>
        <begin position="1"/>
        <end position="47"/>
    </location>
</feature>
<dbReference type="GO" id="GO:0003676">
    <property type="term" value="F:nucleic acid binding"/>
    <property type="evidence" value="ECO:0007669"/>
    <property type="project" value="InterPro"/>
</dbReference>
<name>A0AA89AJ92_9ASTE</name>
<dbReference type="SUPFAM" id="SSF57756">
    <property type="entry name" value="Retrovirus zinc finger-like domains"/>
    <property type="match status" value="1"/>
</dbReference>
<comment type="caution">
    <text evidence="4">The sequence shown here is derived from an EMBL/GenBank/DDBJ whole genome shotgun (WGS) entry which is preliminary data.</text>
</comment>
<organism evidence="4 5">
    <name type="scientific">Escallonia herrerae</name>
    <dbReference type="NCBI Taxonomy" id="1293975"/>
    <lineage>
        <taxon>Eukaryota</taxon>
        <taxon>Viridiplantae</taxon>
        <taxon>Streptophyta</taxon>
        <taxon>Embryophyta</taxon>
        <taxon>Tracheophyta</taxon>
        <taxon>Spermatophyta</taxon>
        <taxon>Magnoliopsida</taxon>
        <taxon>eudicotyledons</taxon>
        <taxon>Gunneridae</taxon>
        <taxon>Pentapetalae</taxon>
        <taxon>asterids</taxon>
        <taxon>campanulids</taxon>
        <taxon>Escalloniales</taxon>
        <taxon>Escalloniaceae</taxon>
        <taxon>Escallonia</taxon>
    </lineage>
</organism>
<dbReference type="Proteomes" id="UP001188597">
    <property type="component" value="Unassembled WGS sequence"/>
</dbReference>
<evidence type="ECO:0000256" key="2">
    <source>
        <dbReference type="SAM" id="MobiDB-lite"/>
    </source>
</evidence>
<dbReference type="GO" id="GO:0008270">
    <property type="term" value="F:zinc ion binding"/>
    <property type="evidence" value="ECO:0007669"/>
    <property type="project" value="UniProtKB-KW"/>
</dbReference>
<evidence type="ECO:0000313" key="4">
    <source>
        <dbReference type="EMBL" id="KAK3004380.1"/>
    </source>
</evidence>
<dbReference type="AlphaFoldDB" id="A0AA89AJ92"/>
<keyword evidence="1" id="KW-0479">Metal-binding</keyword>
<keyword evidence="1" id="KW-0863">Zinc-finger</keyword>
<dbReference type="InterPro" id="IPR036875">
    <property type="entry name" value="Znf_CCHC_sf"/>
</dbReference>
<proteinExistence type="predicted"/>
<evidence type="ECO:0000313" key="5">
    <source>
        <dbReference type="Proteomes" id="UP001188597"/>
    </source>
</evidence>
<dbReference type="SMART" id="SM00343">
    <property type="entry name" value="ZnF_C2HC"/>
    <property type="match status" value="1"/>
</dbReference>
<protein>
    <recommendedName>
        <fullName evidence="3">CCHC-type domain-containing protein</fullName>
    </recommendedName>
</protein>
<evidence type="ECO:0000259" key="3">
    <source>
        <dbReference type="PROSITE" id="PS50158"/>
    </source>
</evidence>
<keyword evidence="1" id="KW-0862">Zinc</keyword>
<accession>A0AA89AJ92</accession>
<dbReference type="EMBL" id="JAVXUP010002266">
    <property type="protein sequence ID" value="KAK3004380.1"/>
    <property type="molecule type" value="Genomic_DNA"/>
</dbReference>
<feature type="compositionally biased region" description="Basic and acidic residues" evidence="2">
    <location>
        <begin position="10"/>
        <end position="40"/>
    </location>
</feature>
<dbReference type="PROSITE" id="PS50158">
    <property type="entry name" value="ZF_CCHC"/>
    <property type="match status" value="1"/>
</dbReference>
<sequence>MGEGAKSKGKGKDLMAERGKSKSKGKGKEVMAEGGKDSRGKHTCSRQHINRATGAKWIVQKYMDSGTVEEQCNKLCDYLAELKRVNPGTTTMMKLDEQSIIDGNDRQDALCKNCKKPDHFARECPNEAVCNNCGLHR</sequence>
<dbReference type="Gene3D" id="4.10.60.10">
    <property type="entry name" value="Zinc finger, CCHC-type"/>
    <property type="match status" value="1"/>
</dbReference>
<evidence type="ECO:0000256" key="1">
    <source>
        <dbReference type="PROSITE-ProRule" id="PRU00047"/>
    </source>
</evidence>
<dbReference type="Pfam" id="PF00098">
    <property type="entry name" value="zf-CCHC"/>
    <property type="match status" value="1"/>
</dbReference>
<keyword evidence="5" id="KW-1185">Reference proteome</keyword>